<dbReference type="InterPro" id="IPR011990">
    <property type="entry name" value="TPR-like_helical_dom_sf"/>
</dbReference>
<gene>
    <name evidence="5" type="ORF">SO694_0001739</name>
</gene>
<keyword evidence="6" id="KW-1185">Reference proteome</keyword>
<proteinExistence type="predicted"/>
<reference evidence="5 6" key="1">
    <citation type="submission" date="2024-03" db="EMBL/GenBank/DDBJ databases">
        <title>Aureococcus anophagefferens CCMP1851 and Kratosvirus quantuckense: Draft genome of a second virus-susceptible host strain in the model system.</title>
        <authorList>
            <person name="Chase E."/>
            <person name="Truchon A.R."/>
            <person name="Schepens W."/>
            <person name="Wilhelm S.W."/>
        </authorList>
    </citation>
    <scope>NUCLEOTIDE SEQUENCE [LARGE SCALE GENOMIC DNA]</scope>
    <source>
        <strain evidence="5 6">CCMP1851</strain>
    </source>
</reference>
<dbReference type="EMBL" id="JBBJCI010000142">
    <property type="protein sequence ID" value="KAK7242537.1"/>
    <property type="molecule type" value="Genomic_DNA"/>
</dbReference>
<name>A0ABR1G2H8_AURAN</name>
<dbReference type="InterPro" id="IPR019734">
    <property type="entry name" value="TPR_rpt"/>
</dbReference>
<feature type="repeat" description="TPR" evidence="3">
    <location>
        <begin position="95"/>
        <end position="128"/>
    </location>
</feature>
<feature type="region of interest" description="Disordered" evidence="4">
    <location>
        <begin position="151"/>
        <end position="185"/>
    </location>
</feature>
<sequence>MRPAAAMPNNWIVVHKLALSKIDDGDFAAAETLHRKALALVEKQQPDSLNLARAQEHLACLLFNKFRDYAAAEPLFRKALAIREDQQGPESEHVARSLCNIAHCLKSKGDYAAAEPLYRQALAINENHCGSEHARFGRVKTALLEIKRAREQDGAAAAVAPPAPKRQKRSEESDGATEDDCVFTGSRSAKERDAELLRNAISIADDSDAEADAPKAPGEGAQPTGAGTLEDQLAKLRDGLEGDGFDVSVALTWCEENGADKLYEIVEAKMVDEFVASLALKPVKAKVLKERLRAFVAAGG</sequence>
<evidence type="ECO:0000256" key="1">
    <source>
        <dbReference type="ARBA" id="ARBA00022737"/>
    </source>
</evidence>
<dbReference type="PANTHER" id="PTHR45641:SF19">
    <property type="entry name" value="NEPHROCYSTIN-3"/>
    <property type="match status" value="1"/>
</dbReference>
<dbReference type="PROSITE" id="PS50005">
    <property type="entry name" value="TPR"/>
    <property type="match status" value="1"/>
</dbReference>
<dbReference type="Gene3D" id="1.25.40.10">
    <property type="entry name" value="Tetratricopeptide repeat domain"/>
    <property type="match status" value="1"/>
</dbReference>
<feature type="region of interest" description="Disordered" evidence="4">
    <location>
        <begin position="206"/>
        <end position="226"/>
    </location>
</feature>
<comment type="caution">
    <text evidence="5">The sequence shown here is derived from an EMBL/GenBank/DDBJ whole genome shotgun (WGS) entry which is preliminary data.</text>
</comment>
<organism evidence="5 6">
    <name type="scientific">Aureococcus anophagefferens</name>
    <name type="common">Harmful bloom alga</name>
    <dbReference type="NCBI Taxonomy" id="44056"/>
    <lineage>
        <taxon>Eukaryota</taxon>
        <taxon>Sar</taxon>
        <taxon>Stramenopiles</taxon>
        <taxon>Ochrophyta</taxon>
        <taxon>Pelagophyceae</taxon>
        <taxon>Pelagomonadales</taxon>
        <taxon>Pelagomonadaceae</taxon>
        <taxon>Aureococcus</taxon>
    </lineage>
</organism>
<evidence type="ECO:0000313" key="5">
    <source>
        <dbReference type="EMBL" id="KAK7242537.1"/>
    </source>
</evidence>
<keyword evidence="2 3" id="KW-0802">TPR repeat</keyword>
<evidence type="ECO:0000313" key="6">
    <source>
        <dbReference type="Proteomes" id="UP001363151"/>
    </source>
</evidence>
<dbReference type="Proteomes" id="UP001363151">
    <property type="component" value="Unassembled WGS sequence"/>
</dbReference>
<keyword evidence="1" id="KW-0677">Repeat</keyword>
<evidence type="ECO:0000256" key="2">
    <source>
        <dbReference type="ARBA" id="ARBA00022803"/>
    </source>
</evidence>
<evidence type="ECO:0000256" key="3">
    <source>
        <dbReference type="PROSITE-ProRule" id="PRU00339"/>
    </source>
</evidence>
<dbReference type="PANTHER" id="PTHR45641">
    <property type="entry name" value="TETRATRICOPEPTIDE REPEAT PROTEIN (AFU_ORTHOLOGUE AFUA_6G03870)"/>
    <property type="match status" value="1"/>
</dbReference>
<dbReference type="Pfam" id="PF13424">
    <property type="entry name" value="TPR_12"/>
    <property type="match status" value="1"/>
</dbReference>
<accession>A0ABR1G2H8</accession>
<protein>
    <submittedName>
        <fullName evidence="5">Uncharacterized protein</fullName>
    </submittedName>
</protein>
<dbReference type="SUPFAM" id="SSF48452">
    <property type="entry name" value="TPR-like"/>
    <property type="match status" value="1"/>
</dbReference>
<dbReference type="SMART" id="SM00028">
    <property type="entry name" value="TPR"/>
    <property type="match status" value="3"/>
</dbReference>
<evidence type="ECO:0000256" key="4">
    <source>
        <dbReference type="SAM" id="MobiDB-lite"/>
    </source>
</evidence>